<keyword evidence="2" id="KW-1185">Reference proteome</keyword>
<organism evidence="1 2">
    <name type="scientific">Oligosphaera ethanolica</name>
    <dbReference type="NCBI Taxonomy" id="760260"/>
    <lineage>
        <taxon>Bacteria</taxon>
        <taxon>Pseudomonadati</taxon>
        <taxon>Lentisphaerota</taxon>
        <taxon>Oligosphaeria</taxon>
        <taxon>Oligosphaerales</taxon>
        <taxon>Oligosphaeraceae</taxon>
        <taxon>Oligosphaera</taxon>
    </lineage>
</organism>
<dbReference type="AlphaFoldDB" id="A0AAE3VEH1"/>
<evidence type="ECO:0008006" key="3">
    <source>
        <dbReference type="Google" id="ProtNLM"/>
    </source>
</evidence>
<dbReference type="EMBL" id="JAUSVL010000001">
    <property type="protein sequence ID" value="MDQ0288977.1"/>
    <property type="molecule type" value="Genomic_DNA"/>
</dbReference>
<comment type="caution">
    <text evidence="1">The sequence shown here is derived from an EMBL/GenBank/DDBJ whole genome shotgun (WGS) entry which is preliminary data.</text>
</comment>
<accession>A0AAE3VEH1</accession>
<dbReference type="Proteomes" id="UP001238163">
    <property type="component" value="Unassembled WGS sequence"/>
</dbReference>
<proteinExistence type="predicted"/>
<name>A0AAE3VEH1_9BACT</name>
<reference evidence="1" key="1">
    <citation type="submission" date="2023-07" db="EMBL/GenBank/DDBJ databases">
        <title>Genomic Encyclopedia of Type Strains, Phase IV (KMG-IV): sequencing the most valuable type-strain genomes for metagenomic binning, comparative biology and taxonomic classification.</title>
        <authorList>
            <person name="Goeker M."/>
        </authorList>
    </citation>
    <scope>NUCLEOTIDE SEQUENCE</scope>
    <source>
        <strain evidence="1">DSM 24202</strain>
    </source>
</reference>
<gene>
    <name evidence="1" type="ORF">J3R75_001084</name>
</gene>
<protein>
    <recommendedName>
        <fullName evidence="3">Neutral/alkaline non-lysosomal ceramidase N-terminal domain-containing protein</fullName>
    </recommendedName>
</protein>
<evidence type="ECO:0000313" key="2">
    <source>
        <dbReference type="Proteomes" id="UP001238163"/>
    </source>
</evidence>
<dbReference type="RefSeq" id="WP_307260319.1">
    <property type="nucleotide sequence ID" value="NZ_JAUSVL010000001.1"/>
</dbReference>
<sequence length="430" mass="47216">MDITPGLGCHIAGYFEDRIAEHIHDPLYVKALAISDGETTIGLMTIDLVYITSELVEEAKAMIAARTGVPAHCVMISSTHTHTGPAVRAVLGTPAEPGYGETLPQKIADAFVMAYNQRCPAELAHASGSCPEEVHNRRWHMKDGTVRMNPGYCNPDAIKPAGPTDPELGVMIFREKDSRKPIAVYANYPLHYVGNNKHCWISADYFGEYATALQRIAGESFMVIMANGCQGNINNCDFTRPPRKQTDPYHNQRRVANVIAAETWKQWSLLREDDFVDQLTVAATLKMLPFQRRRASAEDLAKAEKIVAANDHSNAMEWIYANELVKLEKDVPPSWDVPLHALRVGDLGIVGLHGEVFVEIGLAIKEQSPYKRNLVVGMANGSSGYIATDQALSEGSYETRLCRHVCAPPGTGPAWIAAAVSALNELKPRT</sequence>
<evidence type="ECO:0000313" key="1">
    <source>
        <dbReference type="EMBL" id="MDQ0288977.1"/>
    </source>
</evidence>